<keyword evidence="1" id="KW-0732">Signal</keyword>
<feature type="signal peptide" evidence="1">
    <location>
        <begin position="1"/>
        <end position="28"/>
    </location>
</feature>
<feature type="chain" id="PRO_5013390657" evidence="1">
    <location>
        <begin position="29"/>
        <end position="511"/>
    </location>
</feature>
<evidence type="ECO:0000313" key="2">
    <source>
        <dbReference type="EMBL" id="ORE85854.1"/>
    </source>
</evidence>
<comment type="caution">
    <text evidence="2">The sequence shown here is derived from an EMBL/GenBank/DDBJ whole genome shotgun (WGS) entry which is preliminary data.</text>
</comment>
<organism evidence="2 3">
    <name type="scientific">Oceanococcus atlanticus</name>
    <dbReference type="NCBI Taxonomy" id="1317117"/>
    <lineage>
        <taxon>Bacteria</taxon>
        <taxon>Pseudomonadati</taxon>
        <taxon>Pseudomonadota</taxon>
        <taxon>Gammaproteobacteria</taxon>
        <taxon>Chromatiales</taxon>
        <taxon>Oceanococcaceae</taxon>
        <taxon>Oceanococcus</taxon>
    </lineage>
</organism>
<proteinExistence type="predicted"/>
<dbReference type="EMBL" id="AQQV01000003">
    <property type="protein sequence ID" value="ORE85854.1"/>
    <property type="molecule type" value="Genomic_DNA"/>
</dbReference>
<dbReference type="STRING" id="1317117.ATO7_11193"/>
<dbReference type="Pfam" id="PF06980">
    <property type="entry name" value="DUF1302"/>
    <property type="match status" value="1"/>
</dbReference>
<dbReference type="AlphaFoldDB" id="A0A1Y1SCD5"/>
<keyword evidence="3" id="KW-1185">Reference proteome</keyword>
<gene>
    <name evidence="2" type="ORF">ATO7_11193</name>
</gene>
<reference evidence="2 3" key="1">
    <citation type="submission" date="2013-04" db="EMBL/GenBank/DDBJ databases">
        <title>Oceanococcus atlanticus 22II-S10r2 Genome Sequencing.</title>
        <authorList>
            <person name="Lai Q."/>
            <person name="Li G."/>
            <person name="Shao Z."/>
        </authorList>
    </citation>
    <scope>NUCLEOTIDE SEQUENCE [LARGE SCALE GENOMIC DNA]</scope>
    <source>
        <strain evidence="2 3">22II-S10r2</strain>
    </source>
</reference>
<name>A0A1Y1SCD5_9GAMM</name>
<evidence type="ECO:0000313" key="3">
    <source>
        <dbReference type="Proteomes" id="UP000192342"/>
    </source>
</evidence>
<sequence>MAMRHPLRRQTALAALVGGLLASHGVLAQDSMDDVLGGFDELDNYDDVIALDTDSKGFEQKTWDPSGSLSLASSYNLKNHRSSTGTDYDGLSKLRLRLNLGLDGQFGEHWRSSFNVSAWHDFAYDLRDTTYTEAVIGEYEQVLDVQDAWISTRLGSNWDSKLGRQVVVWGFADNLRVLDVLNPLDNLEPGLADIEDLRLPVGMLRLDRYAGPWQASAILIGEQRFSRNPPIGSDFYSVTDGQGNAVSYREIQPEDFEELDYAAALTGRFSGWDLSLTASRRWFDEPYLDARAFDSSDRNASQEDFERDAVLRHSRVNQFGYGVQITRGGWLFKHEAALIDGLQLTSSSILEDPLPLLNALPIINALVPDGGQLLPTDVREVRRYDMLLGLEYFGLAQTTLSVEFAARHIEDFDQDLAWSGYLEWRGESAVRMTRDFLNERLRLHLISVLFNRDGEIFSDSGGAIHRINAEYEFASALVVVAGAVFYQGGDQAPFNVSGDNDRVFAEIKWSF</sequence>
<evidence type="ECO:0000256" key="1">
    <source>
        <dbReference type="SAM" id="SignalP"/>
    </source>
</evidence>
<dbReference type="Proteomes" id="UP000192342">
    <property type="component" value="Unassembled WGS sequence"/>
</dbReference>
<dbReference type="InterPro" id="IPR010727">
    <property type="entry name" value="DUF1302"/>
</dbReference>
<accession>A0A1Y1SCD5</accession>
<protein>
    <submittedName>
        <fullName evidence="2">SH3 type 3 domain-containing protein</fullName>
    </submittedName>
</protein>